<dbReference type="Pfam" id="PF01966">
    <property type="entry name" value="HD"/>
    <property type="match status" value="1"/>
</dbReference>
<dbReference type="InterPro" id="IPR051094">
    <property type="entry name" value="Diverse_Catalytic_Enzymes"/>
</dbReference>
<evidence type="ECO:0000256" key="3">
    <source>
        <dbReference type="ARBA" id="ARBA00022741"/>
    </source>
</evidence>
<reference evidence="8" key="2">
    <citation type="journal article" date="2018" name="Genome Announc.">
        <title>Complete Genome Sequence of Kyrpidia sp. Strain EA-1, a Thermophilic Knallgas Bacterium, Isolated from the Azores.</title>
        <authorList>
            <person name="Reiner J.E."/>
            <person name="Lapp C.J."/>
            <person name="Bunk B."/>
            <person name="Sproer C."/>
            <person name="Overmann J."/>
            <person name="Gescher J."/>
        </authorList>
    </citation>
    <scope>NUCLEOTIDE SEQUENCE</scope>
    <source>
        <strain evidence="8">EA-1</strain>
    </source>
</reference>
<dbReference type="AlphaFoldDB" id="A0A2K8N7B6"/>
<evidence type="ECO:0000256" key="2">
    <source>
        <dbReference type="ARBA" id="ARBA00022723"/>
    </source>
</evidence>
<evidence type="ECO:0000313" key="10">
    <source>
        <dbReference type="Proteomes" id="UP000231932"/>
    </source>
</evidence>
<dbReference type="GO" id="GO:0008803">
    <property type="term" value="F:bis(5'-nucleosyl)-tetraphosphatase (symmetrical) activity"/>
    <property type="evidence" value="ECO:0007669"/>
    <property type="project" value="UniProtKB-EC"/>
</dbReference>
<proteinExistence type="predicted"/>
<organism evidence="8 10">
    <name type="scientific">Kyrpidia spormannii</name>
    <dbReference type="NCBI Taxonomy" id="2055160"/>
    <lineage>
        <taxon>Bacteria</taxon>
        <taxon>Bacillati</taxon>
        <taxon>Bacillota</taxon>
        <taxon>Bacilli</taxon>
        <taxon>Bacillales</taxon>
        <taxon>Alicyclobacillaceae</taxon>
        <taxon>Kyrpidia</taxon>
    </lineage>
</organism>
<dbReference type="Proteomes" id="UP000231932">
    <property type="component" value="Chromosome"/>
</dbReference>
<accession>A0A2K8N7B6</accession>
<dbReference type="Gene3D" id="1.10.3210.10">
    <property type="entry name" value="Hypothetical protein af1432"/>
    <property type="match status" value="1"/>
</dbReference>
<dbReference type="GO" id="GO:0046872">
    <property type="term" value="F:metal ion binding"/>
    <property type="evidence" value="ECO:0007669"/>
    <property type="project" value="UniProtKB-KW"/>
</dbReference>
<evidence type="ECO:0000256" key="4">
    <source>
        <dbReference type="ARBA" id="ARBA00022801"/>
    </source>
</evidence>
<dbReference type="SUPFAM" id="SSF109604">
    <property type="entry name" value="HD-domain/PDEase-like"/>
    <property type="match status" value="1"/>
</dbReference>
<feature type="domain" description="HD" evidence="7">
    <location>
        <begin position="18"/>
        <end position="129"/>
    </location>
</feature>
<reference evidence="10" key="1">
    <citation type="submission" date="2017-11" db="EMBL/GenBank/DDBJ databases">
        <title>Complete Genome Sequence of Kyrpidia sp. Strain EA-1, a thermophilic, hydrogen-oxidizing Bacterium, isolated from the Azores.</title>
        <authorList>
            <person name="Reiner J.E."/>
            <person name="Lapp C.J."/>
            <person name="Bunk B."/>
            <person name="Gescher J."/>
        </authorList>
    </citation>
    <scope>NUCLEOTIDE SEQUENCE [LARGE SCALE GENOMIC DNA]</scope>
    <source>
        <strain evidence="10">EA-1</strain>
    </source>
</reference>
<protein>
    <recommendedName>
        <fullName evidence="1">bis(5'-nucleosyl)-tetraphosphatase (symmetrical)</fullName>
        <ecNumber evidence="1">3.6.1.41</ecNumber>
    </recommendedName>
</protein>
<dbReference type="NCBIfam" id="TIGR00488">
    <property type="entry name" value="bis(5'-nucleosyl)-tetraphosphatase (symmetrical) YqeK"/>
    <property type="match status" value="1"/>
</dbReference>
<dbReference type="OrthoDB" id="9782134at2"/>
<dbReference type="KEGG" id="kyr:CVV65_10065"/>
<dbReference type="CDD" id="cd00077">
    <property type="entry name" value="HDc"/>
    <property type="match status" value="1"/>
</dbReference>
<dbReference type="Proteomes" id="UP000502196">
    <property type="component" value="Chromosome"/>
</dbReference>
<evidence type="ECO:0000256" key="6">
    <source>
        <dbReference type="ARBA" id="ARBA00049417"/>
    </source>
</evidence>
<dbReference type="InterPro" id="IPR006674">
    <property type="entry name" value="HD_domain"/>
</dbReference>
<gene>
    <name evidence="9" type="ORF">COOX1_2159</name>
    <name evidence="8" type="ORF">CVV65_10065</name>
</gene>
<evidence type="ECO:0000256" key="5">
    <source>
        <dbReference type="ARBA" id="ARBA00023004"/>
    </source>
</evidence>
<dbReference type="PANTHER" id="PTHR35795">
    <property type="entry name" value="SLR1885 PROTEIN"/>
    <property type="match status" value="1"/>
</dbReference>
<name>A0A2K8N7B6_9BACL</name>
<dbReference type="InterPro" id="IPR003607">
    <property type="entry name" value="HD/PDEase_dom"/>
</dbReference>
<keyword evidence="10" id="KW-1185">Reference proteome</keyword>
<dbReference type="GO" id="GO:0000166">
    <property type="term" value="F:nucleotide binding"/>
    <property type="evidence" value="ECO:0007669"/>
    <property type="project" value="UniProtKB-KW"/>
</dbReference>
<keyword evidence="5" id="KW-0408">Iron</keyword>
<evidence type="ECO:0000313" key="11">
    <source>
        <dbReference type="Proteomes" id="UP000502196"/>
    </source>
</evidence>
<reference evidence="9 11" key="3">
    <citation type="submission" date="2020-04" db="EMBL/GenBank/DDBJ databases">
        <authorList>
            <person name="Hogendoorn C."/>
        </authorList>
    </citation>
    <scope>NUCLEOTIDE SEQUENCE [LARGE SCALE GENOMIC DNA]</scope>
    <source>
        <strain evidence="9">COOX1</strain>
    </source>
</reference>
<evidence type="ECO:0000256" key="1">
    <source>
        <dbReference type="ARBA" id="ARBA00012506"/>
    </source>
</evidence>
<dbReference type="RefSeq" id="WP_100668015.1">
    <property type="nucleotide sequence ID" value="NZ_CP024955.1"/>
</dbReference>
<sequence length="191" mass="21220">MTEEQIKEKVKGALSPARFAHVEGVVAEAERLAKRYGADEDKARLAAWIHDWAREWPADRLEEEARRLGVDRELFGPVAVLHGPIAAAKLGQEFGVEDDEVADAVRYHTTGRPGMGLLERVVCLADAVEPGRAYPGVDRLRQLASQDLDRALAEMFDASLRDLLDRGRPVAVLTVLARNECWSRVRGGRSR</sequence>
<keyword evidence="3" id="KW-0547">Nucleotide-binding</keyword>
<evidence type="ECO:0000313" key="8">
    <source>
        <dbReference type="EMBL" id="ATY85226.1"/>
    </source>
</evidence>
<evidence type="ECO:0000259" key="7">
    <source>
        <dbReference type="Pfam" id="PF01966"/>
    </source>
</evidence>
<keyword evidence="4 8" id="KW-0378">Hydrolase</keyword>
<dbReference type="PANTHER" id="PTHR35795:SF1">
    <property type="entry name" value="BIS(5'-NUCLEOSYL)-TETRAPHOSPHATASE, SYMMETRICAL"/>
    <property type="match status" value="1"/>
</dbReference>
<dbReference type="EMBL" id="CP024955">
    <property type="protein sequence ID" value="ATY85226.1"/>
    <property type="molecule type" value="Genomic_DNA"/>
</dbReference>
<dbReference type="EC" id="3.6.1.41" evidence="1"/>
<dbReference type="EMBL" id="LR792683">
    <property type="protein sequence ID" value="CAB3393928.1"/>
    <property type="molecule type" value="Genomic_DNA"/>
</dbReference>
<keyword evidence="2" id="KW-0479">Metal-binding</keyword>
<dbReference type="InterPro" id="IPR005249">
    <property type="entry name" value="YqeK"/>
</dbReference>
<comment type="catalytic activity">
    <reaction evidence="6">
        <text>P(1),P(4)-bis(5'-adenosyl) tetraphosphate + H2O = 2 ADP + 2 H(+)</text>
        <dbReference type="Rhea" id="RHEA:24252"/>
        <dbReference type="ChEBI" id="CHEBI:15377"/>
        <dbReference type="ChEBI" id="CHEBI:15378"/>
        <dbReference type="ChEBI" id="CHEBI:58141"/>
        <dbReference type="ChEBI" id="CHEBI:456216"/>
        <dbReference type="EC" id="3.6.1.41"/>
    </reaction>
</comment>
<evidence type="ECO:0000313" key="9">
    <source>
        <dbReference type="EMBL" id="CAB3393928.1"/>
    </source>
</evidence>